<evidence type="ECO:0000256" key="7">
    <source>
        <dbReference type="ARBA" id="ARBA00048924"/>
    </source>
</evidence>
<evidence type="ECO:0000256" key="6">
    <source>
        <dbReference type="ARBA" id="ARBA00023315"/>
    </source>
</evidence>
<sequence>MSYTYAHPSISDATSIYHLAQRTPQLDRYPEYFYLLWCRDFKKTSLVAKKSEHIAGFIIGYLRPDDPQTLLLWQQAMSKEIINKGIGIKLLYNLTKQCSRKGTRFIEATIDPSNKGAERTLRGISKLFNTQLSKEDIFDENLFSTDHHKEILIRVGPLIEGNLP</sequence>
<evidence type="ECO:0000256" key="3">
    <source>
        <dbReference type="ARBA" id="ARBA00012355"/>
    </source>
</evidence>
<dbReference type="UniPathway" id="UPA00067">
    <property type="reaction ID" value="UER00122"/>
</dbReference>
<name>A0A558JBF5_9GAMM</name>
<comment type="caution">
    <text evidence="10">The sequence shown here is derived from an EMBL/GenBank/DDBJ whole genome shotgun (WGS) entry which is preliminary data.</text>
</comment>
<protein>
    <recommendedName>
        <fullName evidence="4 8">L-2,4-diaminobutyric acid acetyltransferase</fullName>
        <shortName evidence="8">DABA acetyltransferase</shortName>
        <ecNumber evidence="3 8">2.3.1.178</ecNumber>
    </recommendedName>
</protein>
<gene>
    <name evidence="8 10" type="primary">ectA</name>
    <name evidence="10" type="ORF">FQP89_07605</name>
</gene>
<dbReference type="CDD" id="cd04301">
    <property type="entry name" value="NAT_SF"/>
    <property type="match status" value="1"/>
</dbReference>
<dbReference type="GO" id="GO:0019491">
    <property type="term" value="P:ectoine biosynthetic process"/>
    <property type="evidence" value="ECO:0007669"/>
    <property type="project" value="UniProtKB-UniPathway"/>
</dbReference>
<accession>A0A558JBF5</accession>
<dbReference type="Gene3D" id="3.40.630.30">
    <property type="match status" value="1"/>
</dbReference>
<dbReference type="GO" id="GO:0033816">
    <property type="term" value="F:diaminobutyrate acetyltransferase activity"/>
    <property type="evidence" value="ECO:0007669"/>
    <property type="project" value="UniProtKB-EC"/>
</dbReference>
<dbReference type="SUPFAM" id="SSF55729">
    <property type="entry name" value="Acyl-CoA N-acyltransferases (Nat)"/>
    <property type="match status" value="1"/>
</dbReference>
<comment type="pathway">
    <text evidence="1 8">Amine and polyamine biosynthesis; ectoine biosynthesis; L-ectoine from L-aspartate 4-semialdehyde: step 2/3.</text>
</comment>
<dbReference type="InterPro" id="IPR016181">
    <property type="entry name" value="Acyl_CoA_acyltransferase"/>
</dbReference>
<dbReference type="EMBL" id="VNFE01000002">
    <property type="protein sequence ID" value="TVU90941.1"/>
    <property type="molecule type" value="Genomic_DNA"/>
</dbReference>
<keyword evidence="6 8" id="KW-0012">Acyltransferase</keyword>
<comment type="catalytic activity">
    <reaction evidence="7 8">
        <text>L-2,4-diaminobutanoate + acetyl-CoA = (2S)-4-acetamido-2-aminobutanoate + CoA + H(+)</text>
        <dbReference type="Rhea" id="RHEA:16901"/>
        <dbReference type="ChEBI" id="CHEBI:15378"/>
        <dbReference type="ChEBI" id="CHEBI:57287"/>
        <dbReference type="ChEBI" id="CHEBI:57288"/>
        <dbReference type="ChEBI" id="CHEBI:58761"/>
        <dbReference type="ChEBI" id="CHEBI:58929"/>
        <dbReference type="EC" id="2.3.1.178"/>
    </reaction>
</comment>
<evidence type="ECO:0000256" key="4">
    <source>
        <dbReference type="ARBA" id="ARBA00017935"/>
    </source>
</evidence>
<dbReference type="InterPro" id="IPR000182">
    <property type="entry name" value="GNAT_dom"/>
</dbReference>
<proteinExistence type="inferred from homology"/>
<comment type="similarity">
    <text evidence="2 8">Belongs to the acetyltransferase family. EctA subfamily.</text>
</comment>
<dbReference type="NCBIfam" id="TIGR02406">
    <property type="entry name" value="ectoine_EctA"/>
    <property type="match status" value="1"/>
</dbReference>
<evidence type="ECO:0000256" key="5">
    <source>
        <dbReference type="ARBA" id="ARBA00022679"/>
    </source>
</evidence>
<feature type="domain" description="N-acetyltransferase" evidence="9">
    <location>
        <begin position="1"/>
        <end position="137"/>
    </location>
</feature>
<dbReference type="InterPro" id="IPR012772">
    <property type="entry name" value="Ectoine_EctA"/>
</dbReference>
<reference evidence="10 11" key="1">
    <citation type="submission" date="2019-07" db="EMBL/GenBank/DDBJ databases">
        <title>Diversity of Bacteria from Kongsfjorden, Arctic.</title>
        <authorList>
            <person name="Yu Y."/>
        </authorList>
    </citation>
    <scope>NUCLEOTIDE SEQUENCE [LARGE SCALE GENOMIC DNA]</scope>
    <source>
        <strain evidence="10 11">SM1922</strain>
    </source>
</reference>
<dbReference type="PROSITE" id="PS51186">
    <property type="entry name" value="GNAT"/>
    <property type="match status" value="1"/>
</dbReference>
<evidence type="ECO:0000259" key="9">
    <source>
        <dbReference type="PROSITE" id="PS51186"/>
    </source>
</evidence>
<evidence type="ECO:0000313" key="10">
    <source>
        <dbReference type="EMBL" id="TVU90941.1"/>
    </source>
</evidence>
<evidence type="ECO:0000256" key="2">
    <source>
        <dbReference type="ARBA" id="ARBA00010712"/>
    </source>
</evidence>
<dbReference type="Proteomes" id="UP000317288">
    <property type="component" value="Unassembled WGS sequence"/>
</dbReference>
<organism evidence="10 11">
    <name type="scientific">Vreelandella titanicae</name>
    <dbReference type="NCBI Taxonomy" id="664683"/>
    <lineage>
        <taxon>Bacteria</taxon>
        <taxon>Pseudomonadati</taxon>
        <taxon>Pseudomonadota</taxon>
        <taxon>Gammaproteobacteria</taxon>
        <taxon>Oceanospirillales</taxon>
        <taxon>Halomonadaceae</taxon>
        <taxon>Vreelandella</taxon>
    </lineage>
</organism>
<dbReference type="AlphaFoldDB" id="A0A558JBF5"/>
<dbReference type="RefSeq" id="WP_141439901.1">
    <property type="nucleotide sequence ID" value="NZ_CP039374.2"/>
</dbReference>
<dbReference type="Pfam" id="PF00583">
    <property type="entry name" value="Acetyltransf_1"/>
    <property type="match status" value="1"/>
</dbReference>
<evidence type="ECO:0000256" key="8">
    <source>
        <dbReference type="RuleBase" id="RU365045"/>
    </source>
</evidence>
<evidence type="ECO:0000313" key="11">
    <source>
        <dbReference type="Proteomes" id="UP000317288"/>
    </source>
</evidence>
<comment type="function">
    <text evidence="8">Catalyzes the acetylation of L-2,4-diaminobutyrate (DABA) to gamma-N-acetyl-alpha,gamma-diaminobutyric acid (ADABA) with acetyl coenzyme A.</text>
</comment>
<dbReference type="EC" id="2.3.1.178" evidence="3 8"/>
<evidence type="ECO:0000256" key="1">
    <source>
        <dbReference type="ARBA" id="ARBA00004978"/>
    </source>
</evidence>
<keyword evidence="5 8" id="KW-0808">Transferase</keyword>